<dbReference type="Pfam" id="PF09828">
    <property type="entry name" value="ChrB_C"/>
    <property type="match status" value="1"/>
</dbReference>
<feature type="domain" description="ChrB C-terminal" evidence="1">
    <location>
        <begin position="3"/>
        <end position="136"/>
    </location>
</feature>
<comment type="caution">
    <text evidence="2">The sequence shown here is derived from an EMBL/GenBank/DDBJ whole genome shotgun (WGS) entry which is preliminary data.</text>
</comment>
<accession>A0A8E0WSD6</accession>
<evidence type="ECO:0000313" key="2">
    <source>
        <dbReference type="EMBL" id="KER36588.1"/>
    </source>
</evidence>
<name>A0A8E0WSD6_9SPHN</name>
<dbReference type="InterPro" id="IPR018634">
    <property type="entry name" value="ChrB_C"/>
</dbReference>
<dbReference type="RefSeq" id="WP_020818023.1">
    <property type="nucleotide sequence ID" value="NZ_JANF02000050.1"/>
</dbReference>
<sequence length="158" mass="17727">MKWVTRERPKIDRIACPWLVTRFIDDDPEFLYVPAGDVFEVAKREGAIAYDIPGAELSHVGELCSFDAFLSRYNLHDPALDQLAIIVRGADTSRLDLTPQSAGLFVISLGLSAIHPDDHTMLAQGLIVYDALYAWCKSCQGETHTWPPDGFKRINRHS</sequence>
<protein>
    <submittedName>
        <fullName evidence="2">Chromate resistance protein</fullName>
    </submittedName>
</protein>
<evidence type="ECO:0000313" key="3">
    <source>
        <dbReference type="Proteomes" id="UP000028135"/>
    </source>
</evidence>
<proteinExistence type="predicted"/>
<dbReference type="AlphaFoldDB" id="A0A8E0WSD6"/>
<dbReference type="EMBL" id="JANF02000050">
    <property type="protein sequence ID" value="KER36588.1"/>
    <property type="molecule type" value="Genomic_DNA"/>
</dbReference>
<evidence type="ECO:0000259" key="1">
    <source>
        <dbReference type="Pfam" id="PF09828"/>
    </source>
</evidence>
<organism evidence="2 3">
    <name type="scientific">Sphingobium indicum F2</name>
    <dbReference type="NCBI Taxonomy" id="1450518"/>
    <lineage>
        <taxon>Bacteria</taxon>
        <taxon>Pseudomonadati</taxon>
        <taxon>Pseudomonadota</taxon>
        <taxon>Alphaproteobacteria</taxon>
        <taxon>Sphingomonadales</taxon>
        <taxon>Sphingomonadaceae</taxon>
        <taxon>Sphingobium</taxon>
    </lineage>
</organism>
<dbReference type="Proteomes" id="UP000028135">
    <property type="component" value="Unassembled WGS sequence"/>
</dbReference>
<reference evidence="2 3" key="1">
    <citation type="submission" date="2014-05" db="EMBL/GenBank/DDBJ databases">
        <title>Genome Announcement of Sphingobium lucknowense F2.</title>
        <authorList>
            <person name="Lal R."/>
            <person name="Negi V."/>
            <person name="Lata P."/>
            <person name="Sangwan N."/>
            <person name="Gupta S.K."/>
            <person name="Rao D.L.N."/>
            <person name="Das S."/>
        </authorList>
    </citation>
    <scope>NUCLEOTIDE SEQUENCE [LARGE SCALE GENOMIC DNA]</scope>
    <source>
        <strain evidence="2 3">F2</strain>
    </source>
</reference>
<gene>
    <name evidence="2" type="ORF">AL00_09920</name>
</gene>